<proteinExistence type="predicted"/>
<feature type="transmembrane region" description="Helical" evidence="4">
    <location>
        <begin position="466"/>
        <end position="486"/>
    </location>
</feature>
<feature type="transmembrane region" description="Helical" evidence="4">
    <location>
        <begin position="102"/>
        <end position="122"/>
    </location>
</feature>
<dbReference type="InterPro" id="IPR036890">
    <property type="entry name" value="HATPase_C_sf"/>
</dbReference>
<feature type="transmembrane region" description="Helical" evidence="4">
    <location>
        <begin position="129"/>
        <end position="147"/>
    </location>
</feature>
<feature type="transmembrane region" description="Helical" evidence="4">
    <location>
        <begin position="522"/>
        <end position="542"/>
    </location>
</feature>
<dbReference type="Gene3D" id="3.30.565.10">
    <property type="entry name" value="Histidine kinase-like ATPase, C-terminal domain"/>
    <property type="match status" value="1"/>
</dbReference>
<feature type="transmembrane region" description="Helical" evidence="4">
    <location>
        <begin position="153"/>
        <end position="177"/>
    </location>
</feature>
<evidence type="ECO:0000313" key="6">
    <source>
        <dbReference type="Proteomes" id="UP001501581"/>
    </source>
</evidence>
<dbReference type="PANTHER" id="PTHR24421">
    <property type="entry name" value="NITRATE/NITRITE SENSOR PROTEIN NARX-RELATED"/>
    <property type="match status" value="1"/>
</dbReference>
<accession>A0ABN1TS05</accession>
<sequence>MHRFASDRRPPATGAGWASASLDHTLRGVLLMGNVWWHLLMVTVTIGTVGDTRVMAVLAGCHALAAGLFVAARAGRFPASVALALTWILFVADWAVEDSVDGALLFAACWSANLAAATPAFALRGRVAIWLPVAASLVMPPAMVLIHPDWNSVLPYAVAVTTLSILGGTRVGVSFLWDFAERVDAESSAAAAQARGLVAVRAASAEPAENARILHDTVINTMAAIASGGRGLRDTDAVRRRCARDVETVEDLEAGRPALQIGVLDKGDTVPGTDVRIRRVGLAGSALNRELADLPPAVQRAVSGAVDELLQNAAKHADVDEVVLEVRTDAQEFVVIVADDGRGFEGELPGDRGFARSVRARAESAGIDVVLTTAPGAGTAVALTHRRGTAPREKEPGSTGVAFSGVIRGLRVRAAWLYSVGLAAIGLVLCLSNHGGAWTPEYLMVAVLLLGSGLAWLEVRRAGRHRVGAVGVVVLALAAIVAFLLAAWSVDFGRENVVVWQAIGCTGPLVLLLALRRTQRAFQFGCALLVLTALTVAGLVGVESPEAAAVVVVAAAAALGLAIGWSLFHRTLGTIAAKVLREHRVAETARADTAKVEAAAAARQRWRSAGLQDVLMLLRGIATGQLDPADRAVRQACGDEESYLRQLIQLDPALVRMGDWYAQALRQARVRGVRLALRSGEVEPADDKTAAELGMEILRAVDTVESDEELTITLYPAGDGLRLTMVAPHPRLVPEATRWSLPEHADVAFLALGDQDMIEVMLRAERGMRWGLDQLDTGSEWKAGAA</sequence>
<comment type="caution">
    <text evidence="5">The sequence shown here is derived from an EMBL/GenBank/DDBJ whole genome shotgun (WGS) entry which is preliminary data.</text>
</comment>
<evidence type="ECO:0000256" key="3">
    <source>
        <dbReference type="ARBA" id="ARBA00023012"/>
    </source>
</evidence>
<feature type="transmembrane region" description="Helical" evidence="4">
    <location>
        <begin position="54"/>
        <end position="72"/>
    </location>
</feature>
<evidence type="ECO:0000256" key="2">
    <source>
        <dbReference type="ARBA" id="ARBA00022777"/>
    </source>
</evidence>
<dbReference type="CDD" id="cd16917">
    <property type="entry name" value="HATPase_UhpB-NarQ-NarX-like"/>
    <property type="match status" value="1"/>
</dbReference>
<name>A0ABN1TS05_9ACTN</name>
<dbReference type="EMBL" id="BAAALG010000005">
    <property type="protein sequence ID" value="GAA1098016.1"/>
    <property type="molecule type" value="Genomic_DNA"/>
</dbReference>
<keyword evidence="6" id="KW-1185">Reference proteome</keyword>
<feature type="transmembrane region" description="Helical" evidence="4">
    <location>
        <begin position="415"/>
        <end position="436"/>
    </location>
</feature>
<evidence type="ECO:0000256" key="4">
    <source>
        <dbReference type="SAM" id="Phobius"/>
    </source>
</evidence>
<dbReference type="InterPro" id="IPR050482">
    <property type="entry name" value="Sensor_HK_TwoCompSys"/>
</dbReference>
<keyword evidence="4" id="KW-1133">Transmembrane helix</keyword>
<evidence type="ECO:0008006" key="7">
    <source>
        <dbReference type="Google" id="ProtNLM"/>
    </source>
</evidence>
<keyword evidence="3" id="KW-0902">Two-component regulatory system</keyword>
<evidence type="ECO:0000256" key="1">
    <source>
        <dbReference type="ARBA" id="ARBA00022679"/>
    </source>
</evidence>
<dbReference type="Proteomes" id="UP001501581">
    <property type="component" value="Unassembled WGS sequence"/>
</dbReference>
<gene>
    <name evidence="5" type="ORF">GCM10009668_14220</name>
</gene>
<feature type="transmembrane region" description="Helical" evidence="4">
    <location>
        <begin position="498"/>
        <end position="515"/>
    </location>
</feature>
<keyword evidence="4" id="KW-0812">Transmembrane</keyword>
<protein>
    <recommendedName>
        <fullName evidence="7">Signal transduction histidine kinase</fullName>
    </recommendedName>
</protein>
<organism evidence="5 6">
    <name type="scientific">Nocardioides dubius</name>
    <dbReference type="NCBI Taxonomy" id="317019"/>
    <lineage>
        <taxon>Bacteria</taxon>
        <taxon>Bacillati</taxon>
        <taxon>Actinomycetota</taxon>
        <taxon>Actinomycetes</taxon>
        <taxon>Propionibacteriales</taxon>
        <taxon>Nocardioidaceae</taxon>
        <taxon>Nocardioides</taxon>
    </lineage>
</organism>
<evidence type="ECO:0000313" key="5">
    <source>
        <dbReference type="EMBL" id="GAA1098016.1"/>
    </source>
</evidence>
<keyword evidence="4" id="KW-0472">Membrane</keyword>
<dbReference type="SUPFAM" id="SSF55874">
    <property type="entry name" value="ATPase domain of HSP90 chaperone/DNA topoisomerase II/histidine kinase"/>
    <property type="match status" value="1"/>
</dbReference>
<feature type="transmembrane region" description="Helical" evidence="4">
    <location>
        <begin position="442"/>
        <end position="459"/>
    </location>
</feature>
<feature type="transmembrane region" description="Helical" evidence="4">
    <location>
        <begin position="79"/>
        <end position="96"/>
    </location>
</feature>
<dbReference type="PANTHER" id="PTHR24421:SF61">
    <property type="entry name" value="OXYGEN SENSOR HISTIDINE KINASE NREB"/>
    <property type="match status" value="1"/>
</dbReference>
<keyword evidence="2" id="KW-0418">Kinase</keyword>
<keyword evidence="1" id="KW-0808">Transferase</keyword>
<reference evidence="5 6" key="1">
    <citation type="journal article" date="2019" name="Int. J. Syst. Evol. Microbiol.">
        <title>The Global Catalogue of Microorganisms (GCM) 10K type strain sequencing project: providing services to taxonomists for standard genome sequencing and annotation.</title>
        <authorList>
            <consortium name="The Broad Institute Genomics Platform"/>
            <consortium name="The Broad Institute Genome Sequencing Center for Infectious Disease"/>
            <person name="Wu L."/>
            <person name="Ma J."/>
        </authorList>
    </citation>
    <scope>NUCLEOTIDE SEQUENCE [LARGE SCALE GENOMIC DNA]</scope>
    <source>
        <strain evidence="5 6">JCM 13008</strain>
    </source>
</reference>
<feature type="transmembrane region" description="Helical" evidence="4">
    <location>
        <begin position="29"/>
        <end position="48"/>
    </location>
</feature>
<feature type="transmembrane region" description="Helical" evidence="4">
    <location>
        <begin position="548"/>
        <end position="568"/>
    </location>
</feature>